<dbReference type="GO" id="GO:0046872">
    <property type="term" value="F:metal ion binding"/>
    <property type="evidence" value="ECO:0007669"/>
    <property type="project" value="UniProtKB-KW"/>
</dbReference>
<dbReference type="Proteomes" id="UP000824136">
    <property type="component" value="Unassembled WGS sequence"/>
</dbReference>
<dbReference type="Gene3D" id="3.20.20.140">
    <property type="entry name" value="Metal-dependent hydrolases"/>
    <property type="match status" value="1"/>
</dbReference>
<dbReference type="SUPFAM" id="SSF51556">
    <property type="entry name" value="Metallo-dependent hydrolases"/>
    <property type="match status" value="1"/>
</dbReference>
<feature type="binding site" evidence="3">
    <location>
        <position position="96"/>
    </location>
    <ligand>
        <name>a divalent metal cation</name>
        <dbReference type="ChEBI" id="CHEBI:60240"/>
        <label>1</label>
    </ligand>
</feature>
<dbReference type="CDD" id="cd01310">
    <property type="entry name" value="TatD_DNAse"/>
    <property type="match status" value="1"/>
</dbReference>
<feature type="binding site" evidence="3">
    <location>
        <position position="155"/>
    </location>
    <ligand>
        <name>a divalent metal cation</name>
        <dbReference type="ChEBI" id="CHEBI:60240"/>
        <label>2</label>
    </ligand>
</feature>
<dbReference type="GO" id="GO:0016788">
    <property type="term" value="F:hydrolase activity, acting on ester bonds"/>
    <property type="evidence" value="ECO:0007669"/>
    <property type="project" value="InterPro"/>
</dbReference>
<dbReference type="PANTHER" id="PTHR46124:SF2">
    <property type="entry name" value="D-AMINOACYL-TRNA DEACYLASE"/>
    <property type="match status" value="1"/>
</dbReference>
<evidence type="ECO:0000256" key="2">
    <source>
        <dbReference type="ARBA" id="ARBA00022801"/>
    </source>
</evidence>
<keyword evidence="2 4" id="KW-0378">Hydrolase</keyword>
<reference evidence="4" key="2">
    <citation type="journal article" date="2021" name="PeerJ">
        <title>Extensive microbial diversity within the chicken gut microbiome revealed by metagenomics and culture.</title>
        <authorList>
            <person name="Gilroy R."/>
            <person name="Ravi A."/>
            <person name="Getino M."/>
            <person name="Pursley I."/>
            <person name="Horton D.L."/>
            <person name="Alikhan N.F."/>
            <person name="Baker D."/>
            <person name="Gharbi K."/>
            <person name="Hall N."/>
            <person name="Watson M."/>
            <person name="Adriaenssens E.M."/>
            <person name="Foster-Nyarko E."/>
            <person name="Jarju S."/>
            <person name="Secka A."/>
            <person name="Antonio M."/>
            <person name="Oren A."/>
            <person name="Chaudhuri R.R."/>
            <person name="La Ragione R."/>
            <person name="Hildebrand F."/>
            <person name="Pallen M.J."/>
        </authorList>
    </citation>
    <scope>NUCLEOTIDE SEQUENCE</scope>
    <source>
        <strain evidence="4">CHK33-4379</strain>
    </source>
</reference>
<organism evidence="4 5">
    <name type="scientific">Candidatus Faeciplasma pullistercoris</name>
    <dbReference type="NCBI Taxonomy" id="2840800"/>
    <lineage>
        <taxon>Bacteria</taxon>
        <taxon>Bacillati</taxon>
        <taxon>Bacillota</taxon>
        <taxon>Clostridia</taxon>
        <taxon>Eubacteriales</taxon>
        <taxon>Oscillospiraceae</taxon>
        <taxon>Oscillospiraceae incertae sedis</taxon>
        <taxon>Candidatus Faeciplasma</taxon>
    </lineage>
</organism>
<comment type="caution">
    <text evidence="4">The sequence shown here is derived from an EMBL/GenBank/DDBJ whole genome shotgun (WGS) entry which is preliminary data.</text>
</comment>
<reference evidence="4" key="1">
    <citation type="submission" date="2020-10" db="EMBL/GenBank/DDBJ databases">
        <authorList>
            <person name="Gilroy R."/>
        </authorList>
    </citation>
    <scope>NUCLEOTIDE SEQUENCE</scope>
    <source>
        <strain evidence="4">CHK33-4379</strain>
    </source>
</reference>
<dbReference type="PROSITE" id="PS01091">
    <property type="entry name" value="TATD_3"/>
    <property type="match status" value="1"/>
</dbReference>
<accession>A0A9D1GSU7</accession>
<feature type="binding site" evidence="3">
    <location>
        <position position="10"/>
    </location>
    <ligand>
        <name>a divalent metal cation</name>
        <dbReference type="ChEBI" id="CHEBI:60240"/>
        <label>1</label>
    </ligand>
</feature>
<dbReference type="AlphaFoldDB" id="A0A9D1GSU7"/>
<feature type="binding site" evidence="3">
    <location>
        <position position="132"/>
    </location>
    <ligand>
        <name>a divalent metal cation</name>
        <dbReference type="ChEBI" id="CHEBI:60240"/>
        <label>2</label>
    </ligand>
</feature>
<dbReference type="InterPro" id="IPR018228">
    <property type="entry name" value="DNase_TatD-rel_CS"/>
</dbReference>
<keyword evidence="1 3" id="KW-0479">Metal-binding</keyword>
<dbReference type="InterPro" id="IPR015991">
    <property type="entry name" value="TatD/YcfH-like"/>
</dbReference>
<feature type="binding site" evidence="3">
    <location>
        <position position="205"/>
    </location>
    <ligand>
        <name>a divalent metal cation</name>
        <dbReference type="ChEBI" id="CHEBI:60240"/>
        <label>1</label>
    </ligand>
</feature>
<dbReference type="NCBIfam" id="TIGR00010">
    <property type="entry name" value="YchF/TatD family DNA exonuclease"/>
    <property type="match status" value="1"/>
</dbReference>
<evidence type="ECO:0000256" key="1">
    <source>
        <dbReference type="ARBA" id="ARBA00022723"/>
    </source>
</evidence>
<dbReference type="GO" id="GO:0004536">
    <property type="term" value="F:DNA nuclease activity"/>
    <property type="evidence" value="ECO:0007669"/>
    <property type="project" value="InterPro"/>
</dbReference>
<feature type="binding site" evidence="3">
    <location>
        <position position="12"/>
    </location>
    <ligand>
        <name>a divalent metal cation</name>
        <dbReference type="ChEBI" id="CHEBI:60240"/>
        <label>1</label>
    </ligand>
</feature>
<proteinExistence type="predicted"/>
<dbReference type="PIRSF" id="PIRSF005902">
    <property type="entry name" value="DNase_TatD"/>
    <property type="match status" value="1"/>
</dbReference>
<dbReference type="InterPro" id="IPR032466">
    <property type="entry name" value="Metal_Hydrolase"/>
</dbReference>
<dbReference type="PANTHER" id="PTHR46124">
    <property type="entry name" value="D-AMINOACYL-TRNA DEACYLASE"/>
    <property type="match status" value="1"/>
</dbReference>
<dbReference type="FunFam" id="3.20.20.140:FF:000005">
    <property type="entry name" value="TatD family hydrolase"/>
    <property type="match status" value="1"/>
</dbReference>
<evidence type="ECO:0000313" key="5">
    <source>
        <dbReference type="Proteomes" id="UP000824136"/>
    </source>
</evidence>
<evidence type="ECO:0000256" key="3">
    <source>
        <dbReference type="PIRSR" id="PIRSR005902-1"/>
    </source>
</evidence>
<dbReference type="Pfam" id="PF01026">
    <property type="entry name" value="TatD_DNase"/>
    <property type="match status" value="1"/>
</dbReference>
<name>A0A9D1GSU7_9FIRM</name>
<dbReference type="EMBL" id="DVLL01000005">
    <property type="protein sequence ID" value="HIT58302.1"/>
    <property type="molecule type" value="Genomic_DNA"/>
</dbReference>
<dbReference type="InterPro" id="IPR001130">
    <property type="entry name" value="TatD-like"/>
</dbReference>
<sequence>MTLNHITDTHSHYDDPRFDGIRDELISSLFSRGISAIIHAADTVKSSEYGVAAAQKYPRYFTAVGIHPEHANGVTESELERISELAKSPKVVAIGEIGLDYHYEGYDSEAQKRLFEYQIRLAQSLELPIIVHSRDAAGDCMDILRRFAPVSGVMHCFSGSVETAREVLSLGMHISFTGVITFKNSKKAVQVLESMPLDRLLLETDCPYMAPEPFRGKTCDSSMIEYIAKKEAKLLGISLDKLLLATEENARRLFKLW</sequence>
<protein>
    <submittedName>
        <fullName evidence="4">TatD family hydrolase</fullName>
    </submittedName>
</protein>
<evidence type="ECO:0000313" key="4">
    <source>
        <dbReference type="EMBL" id="HIT58302.1"/>
    </source>
</evidence>
<gene>
    <name evidence="4" type="ORF">IAC39_01055</name>
</gene>